<name>A0AAD9IT04_9ANNE</name>
<comment type="caution">
    <text evidence="6">The sequence shown here is derived from an EMBL/GenBank/DDBJ whole genome shotgun (WGS) entry which is preliminary data.</text>
</comment>
<dbReference type="InterPro" id="IPR004046">
    <property type="entry name" value="GST_C"/>
</dbReference>
<gene>
    <name evidence="6" type="ORF">LSH36_1353g00034</name>
</gene>
<dbReference type="Gene3D" id="1.20.1050.10">
    <property type="match status" value="1"/>
</dbReference>
<dbReference type="GO" id="GO:0005212">
    <property type="term" value="F:structural constituent of eye lens"/>
    <property type="evidence" value="ECO:0007669"/>
    <property type="project" value="UniProtKB-KW"/>
</dbReference>
<dbReference type="SFLD" id="SFLDS00019">
    <property type="entry name" value="Glutathione_Transferase_(cytos"/>
    <property type="match status" value="1"/>
</dbReference>
<proteinExistence type="inferred from homology"/>
<dbReference type="PANTHER" id="PTHR11571">
    <property type="entry name" value="GLUTATHIONE S-TRANSFERASE"/>
    <property type="match status" value="1"/>
</dbReference>
<dbReference type="Pfam" id="PF02798">
    <property type="entry name" value="GST_N"/>
    <property type="match status" value="1"/>
</dbReference>
<evidence type="ECO:0000313" key="7">
    <source>
        <dbReference type="Proteomes" id="UP001208570"/>
    </source>
</evidence>
<dbReference type="PROSITE" id="PS50404">
    <property type="entry name" value="GST_NTER"/>
    <property type="match status" value="1"/>
</dbReference>
<reference evidence="6" key="1">
    <citation type="journal article" date="2023" name="Mol. Biol. Evol.">
        <title>Third-Generation Sequencing Reveals the Adaptive Role of the Epigenome in Three Deep-Sea Polychaetes.</title>
        <authorList>
            <person name="Perez M."/>
            <person name="Aroh O."/>
            <person name="Sun Y."/>
            <person name="Lan Y."/>
            <person name="Juniper S.K."/>
            <person name="Young C.R."/>
            <person name="Angers B."/>
            <person name="Qian P.Y."/>
        </authorList>
    </citation>
    <scope>NUCLEOTIDE SEQUENCE</scope>
    <source>
        <strain evidence="6">P08H-3</strain>
    </source>
</reference>
<evidence type="ECO:0000259" key="5">
    <source>
        <dbReference type="PROSITE" id="PS50405"/>
    </source>
</evidence>
<dbReference type="InterPro" id="IPR004045">
    <property type="entry name" value="Glutathione_S-Trfase_N"/>
</dbReference>
<dbReference type="GO" id="GO:0006749">
    <property type="term" value="P:glutathione metabolic process"/>
    <property type="evidence" value="ECO:0007669"/>
    <property type="project" value="TreeGrafter"/>
</dbReference>
<dbReference type="EMBL" id="JAODUP010001357">
    <property type="protein sequence ID" value="KAK2140427.1"/>
    <property type="molecule type" value="Genomic_DNA"/>
</dbReference>
<accession>A0AAD9IT04</accession>
<dbReference type="PROSITE" id="PS50405">
    <property type="entry name" value="GST_CTER"/>
    <property type="match status" value="1"/>
</dbReference>
<dbReference type="InterPro" id="IPR036249">
    <property type="entry name" value="Thioredoxin-like_sf"/>
</dbReference>
<dbReference type="InterPro" id="IPR040079">
    <property type="entry name" value="Glutathione_S-Trfase"/>
</dbReference>
<evidence type="ECO:0000259" key="4">
    <source>
        <dbReference type="PROSITE" id="PS50404"/>
    </source>
</evidence>
<dbReference type="InterPro" id="IPR010987">
    <property type="entry name" value="Glutathione-S-Trfase_C-like"/>
</dbReference>
<dbReference type="FunFam" id="1.20.1050.10:FF:000030">
    <property type="entry name" value="Glutathione S-transferase S1"/>
    <property type="match status" value="1"/>
</dbReference>
<dbReference type="InterPro" id="IPR036282">
    <property type="entry name" value="Glutathione-S-Trfase_C_sf"/>
</dbReference>
<dbReference type="AlphaFoldDB" id="A0AAD9IT04"/>
<evidence type="ECO:0000313" key="6">
    <source>
        <dbReference type="EMBL" id="KAK2140427.1"/>
    </source>
</evidence>
<dbReference type="Pfam" id="PF14497">
    <property type="entry name" value="GST_C_3"/>
    <property type="match status" value="1"/>
</dbReference>
<dbReference type="GO" id="GO:0004364">
    <property type="term" value="F:glutathione transferase activity"/>
    <property type="evidence" value="ECO:0007669"/>
    <property type="project" value="TreeGrafter"/>
</dbReference>
<feature type="domain" description="GST C-terminal" evidence="5">
    <location>
        <begin position="82"/>
        <end position="205"/>
    </location>
</feature>
<dbReference type="CDD" id="cd03192">
    <property type="entry name" value="GST_C_Sigma_like"/>
    <property type="match status" value="1"/>
</dbReference>
<dbReference type="SFLD" id="SFLDG00363">
    <property type="entry name" value="AMPS_(cytGST):_Alpha-__Mu-__Pi"/>
    <property type="match status" value="1"/>
</dbReference>
<evidence type="ECO:0000256" key="1">
    <source>
        <dbReference type="ARBA" id="ARBA00007409"/>
    </source>
</evidence>
<comment type="function">
    <text evidence="3">S-crystallins are structural components of squids and octopi eye lens. Contains relatively little if any GST activity.</text>
</comment>
<evidence type="ECO:0000256" key="3">
    <source>
        <dbReference type="ARBA" id="ARBA00049616"/>
    </source>
</evidence>
<sequence length="205" mass="23911">MPKYKITYFNGTGRAEIARWMFALAGQDYEDHRVSREDWQKIKADTPFQQVPILTVDDTFQFSQSLAIAKFLAKRFGFMGKDEYEEARINMILECTEDMVKPLVKAIFYDDESKTGKEKWEGSERSSFLERFEKVLRKNNNGDGYFVGDGISVADIWFCIVSDYFADEESLDWSKYPKLAALRERVEKGNKQIAEWIAKRPKGDF</sequence>
<protein>
    <recommendedName>
        <fullName evidence="8">Glutathione S-transferase</fullName>
    </recommendedName>
</protein>
<evidence type="ECO:0000256" key="2">
    <source>
        <dbReference type="ARBA" id="ARBA00022613"/>
    </source>
</evidence>
<dbReference type="SFLD" id="SFLDG01205">
    <property type="entry name" value="AMPS.1"/>
    <property type="match status" value="1"/>
</dbReference>
<dbReference type="SUPFAM" id="SSF52833">
    <property type="entry name" value="Thioredoxin-like"/>
    <property type="match status" value="1"/>
</dbReference>
<keyword evidence="2" id="KW-0273">Eye lens protein</keyword>
<dbReference type="PANTHER" id="PTHR11571:SF150">
    <property type="entry name" value="GLUTATHIONE S-TRANSFERASE"/>
    <property type="match status" value="1"/>
</dbReference>
<dbReference type="InterPro" id="IPR050213">
    <property type="entry name" value="GST_superfamily"/>
</dbReference>
<evidence type="ECO:0008006" key="8">
    <source>
        <dbReference type="Google" id="ProtNLM"/>
    </source>
</evidence>
<feature type="domain" description="GST N-terminal" evidence="4">
    <location>
        <begin position="2"/>
        <end position="80"/>
    </location>
</feature>
<dbReference type="Gene3D" id="3.40.30.10">
    <property type="entry name" value="Glutaredoxin"/>
    <property type="match status" value="1"/>
</dbReference>
<dbReference type="Proteomes" id="UP001208570">
    <property type="component" value="Unassembled WGS sequence"/>
</dbReference>
<dbReference type="FunFam" id="3.40.30.10:FF:000035">
    <property type="entry name" value="hematopoietic prostaglandin D synthase"/>
    <property type="match status" value="1"/>
</dbReference>
<dbReference type="CDD" id="cd03039">
    <property type="entry name" value="GST_N_Sigma_like"/>
    <property type="match status" value="1"/>
</dbReference>
<organism evidence="6 7">
    <name type="scientific">Paralvinella palmiformis</name>
    <dbReference type="NCBI Taxonomy" id="53620"/>
    <lineage>
        <taxon>Eukaryota</taxon>
        <taxon>Metazoa</taxon>
        <taxon>Spiralia</taxon>
        <taxon>Lophotrochozoa</taxon>
        <taxon>Annelida</taxon>
        <taxon>Polychaeta</taxon>
        <taxon>Sedentaria</taxon>
        <taxon>Canalipalpata</taxon>
        <taxon>Terebellida</taxon>
        <taxon>Terebelliformia</taxon>
        <taxon>Alvinellidae</taxon>
        <taxon>Paralvinella</taxon>
    </lineage>
</organism>
<dbReference type="SUPFAM" id="SSF47616">
    <property type="entry name" value="GST C-terminal domain-like"/>
    <property type="match status" value="1"/>
</dbReference>
<keyword evidence="7" id="KW-1185">Reference proteome</keyword>
<comment type="similarity">
    <text evidence="1">Belongs to the GST superfamily.</text>
</comment>